<dbReference type="AlphaFoldDB" id="A0A151MW30"/>
<proteinExistence type="predicted"/>
<feature type="signal peptide" evidence="1">
    <location>
        <begin position="1"/>
        <end position="19"/>
    </location>
</feature>
<dbReference type="PhylomeDB" id="A0A151MW30"/>
<dbReference type="Proteomes" id="UP000050525">
    <property type="component" value="Unassembled WGS sequence"/>
</dbReference>
<comment type="caution">
    <text evidence="2">The sequence shown here is derived from an EMBL/GenBank/DDBJ whole genome shotgun (WGS) entry which is preliminary data.</text>
</comment>
<sequence>MGILLLFSLLSALLAPGNSLQCYDCLSFLGPCDGSLTTCGPSDDTYVNVITSYKLLGKSGTLRAKSCLEETSHQIRPFVATFQPDSSLRINFSPTAMRMDATTGYPKCQPRSQSPMVGCVHHA</sequence>
<name>A0A151MW30_ALLMI</name>
<feature type="chain" id="PRO_5007585517" evidence="1">
    <location>
        <begin position="20"/>
        <end position="123"/>
    </location>
</feature>
<protein>
    <submittedName>
        <fullName evidence="2">Uncharacterized protein</fullName>
    </submittedName>
</protein>
<keyword evidence="3" id="KW-1185">Reference proteome</keyword>
<organism evidence="2 3">
    <name type="scientific">Alligator mississippiensis</name>
    <name type="common">American alligator</name>
    <dbReference type="NCBI Taxonomy" id="8496"/>
    <lineage>
        <taxon>Eukaryota</taxon>
        <taxon>Metazoa</taxon>
        <taxon>Chordata</taxon>
        <taxon>Craniata</taxon>
        <taxon>Vertebrata</taxon>
        <taxon>Euteleostomi</taxon>
        <taxon>Archelosauria</taxon>
        <taxon>Archosauria</taxon>
        <taxon>Crocodylia</taxon>
        <taxon>Alligatoridae</taxon>
        <taxon>Alligatorinae</taxon>
        <taxon>Alligator</taxon>
    </lineage>
</organism>
<evidence type="ECO:0000313" key="2">
    <source>
        <dbReference type="EMBL" id="KYO28697.1"/>
    </source>
</evidence>
<gene>
    <name evidence="2" type="ORF">Y1Q_0016044</name>
</gene>
<evidence type="ECO:0000256" key="1">
    <source>
        <dbReference type="SAM" id="SignalP"/>
    </source>
</evidence>
<dbReference type="EMBL" id="AKHW03004822">
    <property type="protein sequence ID" value="KYO28697.1"/>
    <property type="molecule type" value="Genomic_DNA"/>
</dbReference>
<evidence type="ECO:0000313" key="3">
    <source>
        <dbReference type="Proteomes" id="UP000050525"/>
    </source>
</evidence>
<keyword evidence="1" id="KW-0732">Signal</keyword>
<reference evidence="2 3" key="1">
    <citation type="journal article" date="2012" name="Genome Biol.">
        <title>Sequencing three crocodilian genomes to illuminate the evolution of archosaurs and amniotes.</title>
        <authorList>
            <person name="St John J.A."/>
            <person name="Braun E.L."/>
            <person name="Isberg S.R."/>
            <person name="Miles L.G."/>
            <person name="Chong A.Y."/>
            <person name="Gongora J."/>
            <person name="Dalzell P."/>
            <person name="Moran C."/>
            <person name="Bed'hom B."/>
            <person name="Abzhanov A."/>
            <person name="Burgess S.C."/>
            <person name="Cooksey A.M."/>
            <person name="Castoe T.A."/>
            <person name="Crawford N.G."/>
            <person name="Densmore L.D."/>
            <person name="Drew J.C."/>
            <person name="Edwards S.V."/>
            <person name="Faircloth B.C."/>
            <person name="Fujita M.K."/>
            <person name="Greenwold M.J."/>
            <person name="Hoffmann F.G."/>
            <person name="Howard J.M."/>
            <person name="Iguchi T."/>
            <person name="Janes D.E."/>
            <person name="Khan S.Y."/>
            <person name="Kohno S."/>
            <person name="de Koning A.J."/>
            <person name="Lance S.L."/>
            <person name="McCarthy F.M."/>
            <person name="McCormack J.E."/>
            <person name="Merchant M.E."/>
            <person name="Peterson D.G."/>
            <person name="Pollock D.D."/>
            <person name="Pourmand N."/>
            <person name="Raney B.J."/>
            <person name="Roessler K.A."/>
            <person name="Sanford J.R."/>
            <person name="Sawyer R.H."/>
            <person name="Schmidt C.J."/>
            <person name="Triplett E.W."/>
            <person name="Tuberville T.D."/>
            <person name="Venegas-Anaya M."/>
            <person name="Howard J.T."/>
            <person name="Jarvis E.D."/>
            <person name="Guillette L.J.Jr."/>
            <person name="Glenn T.C."/>
            <person name="Green R.E."/>
            <person name="Ray D.A."/>
        </authorList>
    </citation>
    <scope>NUCLEOTIDE SEQUENCE [LARGE SCALE GENOMIC DNA]</scope>
    <source>
        <strain evidence="2">KSC_2009_1</strain>
    </source>
</reference>
<accession>A0A151MW30</accession>